<dbReference type="EMBL" id="MT143798">
    <property type="protein sequence ID" value="QJB02638.1"/>
    <property type="molecule type" value="Genomic_DNA"/>
</dbReference>
<name>A0A6M3M5R2_9ZZZZ</name>
<reference evidence="1" key="1">
    <citation type="submission" date="2020-03" db="EMBL/GenBank/DDBJ databases">
        <title>The deep terrestrial virosphere.</title>
        <authorList>
            <person name="Holmfeldt K."/>
            <person name="Nilsson E."/>
            <person name="Simone D."/>
            <person name="Lopez-Fernandez M."/>
            <person name="Wu X."/>
            <person name="de Brujin I."/>
            <person name="Lundin D."/>
            <person name="Andersson A."/>
            <person name="Bertilsson S."/>
            <person name="Dopson M."/>
        </authorList>
    </citation>
    <scope>NUCLEOTIDE SEQUENCE</scope>
    <source>
        <strain evidence="1">MM171B01125</strain>
    </source>
</reference>
<dbReference type="AlphaFoldDB" id="A0A6M3M5R2"/>
<evidence type="ECO:0008006" key="2">
    <source>
        <dbReference type="Google" id="ProtNLM"/>
    </source>
</evidence>
<protein>
    <recommendedName>
        <fullName evidence="2">Quorum-sensing-regulated virulence factor</fullName>
    </recommendedName>
</protein>
<evidence type="ECO:0000313" key="1">
    <source>
        <dbReference type="EMBL" id="QJB02638.1"/>
    </source>
</evidence>
<organism evidence="1">
    <name type="scientific">viral metagenome</name>
    <dbReference type="NCBI Taxonomy" id="1070528"/>
    <lineage>
        <taxon>unclassified sequences</taxon>
        <taxon>metagenomes</taxon>
        <taxon>organismal metagenomes</taxon>
    </lineage>
</organism>
<gene>
    <name evidence="1" type="ORF">MM171B01125_0002</name>
</gene>
<accession>A0A6M3M5R2</accession>
<proteinExistence type="predicted"/>
<sequence>MPGMKGLQPGLYLPFGKSQNEKKTVDELPSSYLQWLLEQDWFEKKYERFIEPIEAELDWRTTMDRHFEDD</sequence>